<sequence>MTAYYSLIDSFQKLKLALGCSSMASSTKNNAARPVRPVPAPVLVLWWRPWMMGLGCLLLLLLAAAPGRAQQAGRKPTSAKEAAPKPEKESEASPLPAKKLEEALQLLIKATRDTTQNGQRRRFRPTEIEGLVMDQTITKVGHDFYDVFYSQWEAPPGVGDFTIIIREKPARGTSTLISVEVNENELLELPLQPKAEIIEETATYAIGVATDFLASSRNVGQQLERGGNQGGIGSF</sequence>
<comment type="function">
    <text evidence="1">May be involved in the biogenesis of curli organelles.</text>
</comment>
<dbReference type="Proteomes" id="UP000184418">
    <property type="component" value="Unassembled WGS sequence"/>
</dbReference>
<organism evidence="6 7">
    <name type="scientific">Hymenobacter daecheongensis DSM 21074</name>
    <dbReference type="NCBI Taxonomy" id="1121955"/>
    <lineage>
        <taxon>Bacteria</taxon>
        <taxon>Pseudomonadati</taxon>
        <taxon>Bacteroidota</taxon>
        <taxon>Cytophagia</taxon>
        <taxon>Cytophagales</taxon>
        <taxon>Hymenobacteraceae</taxon>
        <taxon>Hymenobacter</taxon>
    </lineage>
</organism>
<evidence type="ECO:0000256" key="4">
    <source>
        <dbReference type="SAM" id="MobiDB-lite"/>
    </source>
</evidence>
<dbReference type="EMBL" id="FQYN01000003">
    <property type="protein sequence ID" value="SHI91815.1"/>
    <property type="molecule type" value="Genomic_DNA"/>
</dbReference>
<reference evidence="6 7" key="1">
    <citation type="submission" date="2016-11" db="EMBL/GenBank/DDBJ databases">
        <authorList>
            <person name="Jaros S."/>
            <person name="Januszkiewicz K."/>
            <person name="Wedrychowicz H."/>
        </authorList>
    </citation>
    <scope>NUCLEOTIDE SEQUENCE [LARGE SCALE GENOMIC DNA]</scope>
    <source>
        <strain evidence="6 7">DSM 21074</strain>
    </source>
</reference>
<evidence type="ECO:0000313" key="7">
    <source>
        <dbReference type="Proteomes" id="UP000184418"/>
    </source>
</evidence>
<feature type="transmembrane region" description="Helical" evidence="5">
    <location>
        <begin position="45"/>
        <end position="65"/>
    </location>
</feature>
<dbReference type="Pfam" id="PF10627">
    <property type="entry name" value="CsgE"/>
    <property type="match status" value="1"/>
</dbReference>
<name>A0A1M6F2C9_9BACT</name>
<keyword evidence="5" id="KW-0812">Transmembrane</keyword>
<dbReference type="AlphaFoldDB" id="A0A1M6F2C9"/>
<evidence type="ECO:0000256" key="5">
    <source>
        <dbReference type="SAM" id="Phobius"/>
    </source>
</evidence>
<proteinExistence type="predicted"/>
<keyword evidence="3" id="KW-0732">Signal</keyword>
<dbReference type="InterPro" id="IPR018900">
    <property type="entry name" value="Curli_CsgE"/>
</dbReference>
<feature type="compositionally biased region" description="Basic and acidic residues" evidence="4">
    <location>
        <begin position="82"/>
        <end position="91"/>
    </location>
</feature>
<keyword evidence="5" id="KW-0472">Membrane</keyword>
<evidence type="ECO:0000256" key="2">
    <source>
        <dbReference type="ARBA" id="ARBA00014024"/>
    </source>
</evidence>
<accession>A0A1M6F2C9</accession>
<protein>
    <recommendedName>
        <fullName evidence="2">Curli production assembly/transport component CsgE</fullName>
    </recommendedName>
</protein>
<feature type="compositionally biased region" description="Low complexity" evidence="4">
    <location>
        <begin position="70"/>
        <end position="81"/>
    </location>
</feature>
<evidence type="ECO:0000256" key="3">
    <source>
        <dbReference type="ARBA" id="ARBA00022729"/>
    </source>
</evidence>
<feature type="region of interest" description="Disordered" evidence="4">
    <location>
        <begin position="70"/>
        <end position="95"/>
    </location>
</feature>
<evidence type="ECO:0000313" key="6">
    <source>
        <dbReference type="EMBL" id="SHI91815.1"/>
    </source>
</evidence>
<dbReference type="STRING" id="1121955.SAMN02745146_1910"/>
<evidence type="ECO:0000256" key="1">
    <source>
        <dbReference type="ARBA" id="ARBA00003989"/>
    </source>
</evidence>
<gene>
    <name evidence="6" type="ORF">SAMN02745146_1910</name>
</gene>
<keyword evidence="7" id="KW-1185">Reference proteome</keyword>
<keyword evidence="5" id="KW-1133">Transmembrane helix</keyword>